<feature type="active site" description="Charge relay system" evidence="8">
    <location>
        <position position="234"/>
    </location>
</feature>
<evidence type="ECO:0000256" key="8">
    <source>
        <dbReference type="PIRSR" id="PIRSR001134-1"/>
    </source>
</evidence>
<dbReference type="InterPro" id="IPR043504">
    <property type="entry name" value="Peptidase_S1_PA_chymotrypsin"/>
</dbReference>
<dbReference type="Gene3D" id="2.40.10.10">
    <property type="entry name" value="Trypsin-like serine proteases"/>
    <property type="match status" value="2"/>
</dbReference>
<feature type="active site" description="Charge relay system" evidence="8">
    <location>
        <position position="336"/>
    </location>
</feature>
<evidence type="ECO:0000313" key="12">
    <source>
        <dbReference type="EMBL" id="SFQ63782.1"/>
    </source>
</evidence>
<evidence type="ECO:0000256" key="3">
    <source>
        <dbReference type="ARBA" id="ARBA00022729"/>
    </source>
</evidence>
<keyword evidence="13" id="KW-1185">Reference proteome</keyword>
<dbReference type="EMBL" id="FOWW01000011">
    <property type="protein sequence ID" value="SFQ63782.1"/>
    <property type="molecule type" value="Genomic_DNA"/>
</dbReference>
<dbReference type="AlphaFoldDB" id="A0A1I6A572"/>
<dbReference type="STRING" id="587909.SAMN05421810_11183"/>
<feature type="signal peptide" evidence="10">
    <location>
        <begin position="1"/>
        <end position="40"/>
    </location>
</feature>
<feature type="disulfide bond" evidence="9">
    <location>
        <begin position="215"/>
        <end position="235"/>
    </location>
</feature>
<accession>A0A1I6A572</accession>
<dbReference type="Gene3D" id="3.30.300.50">
    <property type="match status" value="1"/>
</dbReference>
<keyword evidence="5" id="KW-0720">Serine protease</keyword>
<evidence type="ECO:0000256" key="7">
    <source>
        <dbReference type="ARBA" id="ARBA00023157"/>
    </source>
</evidence>
<keyword evidence="3 10" id="KW-0732">Signal</keyword>
<evidence type="ECO:0000313" key="13">
    <source>
        <dbReference type="Proteomes" id="UP000198727"/>
    </source>
</evidence>
<evidence type="ECO:0000259" key="11">
    <source>
        <dbReference type="Pfam" id="PF02983"/>
    </source>
</evidence>
<sequence>MRKIRKTSVGSPRRHAARSVVALVAGATALGFLAPTTATADDVAGYATEVQQAAVAALSASEGITEVAAKQVLRNQETSVSTLDAVTAQLGDRHAGGYLDAEGRPVVNVLSKAAALEAGRSGVTAKVVRHSNADLAAAQAALEAVPAVTHTSIGTDVRANQIVLTVAEAADSPHLATLLATARKLGDIVRVEHVSGEMTKAVYNGEAITGGGTRCSAGFNANRGGTNYVVDAGHCTRAVSQWNIGPSVGASFPVNDYGLIRNTTGHAPGAVTLWNGSYQRISSAANATVGQRICKSGSTTRLTCGSVQRTNVTVNYREGAVHQMVQTSAAVNPGDSGGCLFAGSVGLGITSGMGGGSSYFQPVVEALNAYGVSLNR</sequence>
<feature type="domain" description="Peptidase S1A alpha-lytic prodomain" evidence="11">
    <location>
        <begin position="130"/>
        <end position="183"/>
    </location>
</feature>
<gene>
    <name evidence="12" type="ORF">SAMN05421810_11183</name>
</gene>
<feature type="active site" description="Charge relay system" evidence="8">
    <location>
        <position position="256"/>
    </location>
</feature>
<dbReference type="InterPro" id="IPR009003">
    <property type="entry name" value="Peptidase_S1_PA"/>
</dbReference>
<keyword evidence="2" id="KW-0645">Protease</keyword>
<feature type="disulfide bond" evidence="9">
    <location>
        <begin position="294"/>
        <end position="304"/>
    </location>
</feature>
<dbReference type="SUPFAM" id="SSF50494">
    <property type="entry name" value="Trypsin-like serine proteases"/>
    <property type="match status" value="1"/>
</dbReference>
<protein>
    <submittedName>
        <fullName evidence="12">Streptogrisin D</fullName>
    </submittedName>
</protein>
<evidence type="ECO:0000256" key="4">
    <source>
        <dbReference type="ARBA" id="ARBA00022801"/>
    </source>
</evidence>
<evidence type="ECO:0000256" key="2">
    <source>
        <dbReference type="ARBA" id="ARBA00022670"/>
    </source>
</evidence>
<evidence type="ECO:0000256" key="5">
    <source>
        <dbReference type="ARBA" id="ARBA00022825"/>
    </source>
</evidence>
<dbReference type="Pfam" id="PF02983">
    <property type="entry name" value="Pro_Al_protease"/>
    <property type="match status" value="1"/>
</dbReference>
<dbReference type="Proteomes" id="UP000198727">
    <property type="component" value="Unassembled WGS sequence"/>
</dbReference>
<name>A0A1I6A572_9PSEU</name>
<dbReference type="InterPro" id="IPR001316">
    <property type="entry name" value="Pept_S1A_streptogrisin"/>
</dbReference>
<proteinExistence type="inferred from homology"/>
<dbReference type="PRINTS" id="PR00861">
    <property type="entry name" value="ALYTICPTASE"/>
</dbReference>
<dbReference type="GO" id="GO:0005576">
    <property type="term" value="C:extracellular region"/>
    <property type="evidence" value="ECO:0007669"/>
    <property type="project" value="InterPro"/>
</dbReference>
<feature type="chain" id="PRO_5011733996" evidence="10">
    <location>
        <begin position="41"/>
        <end position="376"/>
    </location>
</feature>
<dbReference type="GO" id="GO:0006508">
    <property type="term" value="P:proteolysis"/>
    <property type="evidence" value="ECO:0007669"/>
    <property type="project" value="UniProtKB-KW"/>
</dbReference>
<evidence type="ECO:0000256" key="6">
    <source>
        <dbReference type="ARBA" id="ARBA00023145"/>
    </source>
</evidence>
<dbReference type="GO" id="GO:0004252">
    <property type="term" value="F:serine-type endopeptidase activity"/>
    <property type="evidence" value="ECO:0007669"/>
    <property type="project" value="InterPro"/>
</dbReference>
<dbReference type="PIRSF" id="PIRSF001134">
    <property type="entry name" value="Streptogrisin"/>
    <property type="match status" value="1"/>
</dbReference>
<evidence type="ECO:0000256" key="9">
    <source>
        <dbReference type="PIRSR" id="PIRSR001134-2"/>
    </source>
</evidence>
<organism evidence="12 13">
    <name type="scientific">Amycolatopsis arida</name>
    <dbReference type="NCBI Taxonomy" id="587909"/>
    <lineage>
        <taxon>Bacteria</taxon>
        <taxon>Bacillati</taxon>
        <taxon>Actinomycetota</taxon>
        <taxon>Actinomycetes</taxon>
        <taxon>Pseudonocardiales</taxon>
        <taxon>Pseudonocardiaceae</taxon>
        <taxon>Amycolatopsis</taxon>
    </lineage>
</organism>
<dbReference type="InterPro" id="IPR035070">
    <property type="entry name" value="Streptogrisin_prodomain"/>
</dbReference>
<dbReference type="InterPro" id="IPR004236">
    <property type="entry name" value="Pept_S1_alpha_lytic"/>
</dbReference>
<dbReference type="RefSeq" id="WP_092535384.1">
    <property type="nucleotide sequence ID" value="NZ_FOWW01000011.1"/>
</dbReference>
<evidence type="ECO:0000256" key="1">
    <source>
        <dbReference type="ARBA" id="ARBA00007664"/>
    </source>
</evidence>
<keyword evidence="4" id="KW-0378">Hydrolase</keyword>
<evidence type="ECO:0000256" key="10">
    <source>
        <dbReference type="SAM" id="SignalP"/>
    </source>
</evidence>
<reference evidence="13" key="1">
    <citation type="submission" date="2016-10" db="EMBL/GenBank/DDBJ databases">
        <authorList>
            <person name="Varghese N."/>
            <person name="Submissions S."/>
        </authorList>
    </citation>
    <scope>NUCLEOTIDE SEQUENCE [LARGE SCALE GENOMIC DNA]</scope>
    <source>
        <strain evidence="13">CGMCC 4.5579</strain>
    </source>
</reference>
<dbReference type="CDD" id="cd21112">
    <property type="entry name" value="alphaLP-like"/>
    <property type="match status" value="1"/>
</dbReference>
<comment type="similarity">
    <text evidence="1">Belongs to the peptidase S1 family.</text>
</comment>
<keyword evidence="7 9" id="KW-1015">Disulfide bond</keyword>
<keyword evidence="6" id="KW-0865">Zymogen</keyword>
<dbReference type="OrthoDB" id="8781117at2"/>